<dbReference type="Pfam" id="PF14420">
    <property type="entry name" value="Clr5"/>
    <property type="match status" value="1"/>
</dbReference>
<name>A0AAN6LRU6_9PLEO</name>
<accession>A0AAN6LRU6</accession>
<proteinExistence type="predicted"/>
<organism evidence="3 4">
    <name type="scientific">Pseudopithomyces chartarum</name>
    <dbReference type="NCBI Taxonomy" id="1892770"/>
    <lineage>
        <taxon>Eukaryota</taxon>
        <taxon>Fungi</taxon>
        <taxon>Dikarya</taxon>
        <taxon>Ascomycota</taxon>
        <taxon>Pezizomycotina</taxon>
        <taxon>Dothideomycetes</taxon>
        <taxon>Pleosporomycetidae</taxon>
        <taxon>Pleosporales</taxon>
        <taxon>Massarineae</taxon>
        <taxon>Didymosphaeriaceae</taxon>
        <taxon>Pseudopithomyces</taxon>
    </lineage>
</organism>
<dbReference type="Proteomes" id="UP001280581">
    <property type="component" value="Unassembled WGS sequence"/>
</dbReference>
<feature type="region of interest" description="Disordered" evidence="1">
    <location>
        <begin position="376"/>
        <end position="403"/>
    </location>
</feature>
<keyword evidence="4" id="KW-1185">Reference proteome</keyword>
<dbReference type="PANTHER" id="PTHR38788">
    <property type="entry name" value="CLR5 DOMAIN-CONTAINING PROTEIN"/>
    <property type="match status" value="1"/>
</dbReference>
<protein>
    <recommendedName>
        <fullName evidence="2">Clr5 domain-containing protein</fullName>
    </recommendedName>
</protein>
<evidence type="ECO:0000313" key="4">
    <source>
        <dbReference type="Proteomes" id="UP001280581"/>
    </source>
</evidence>
<reference evidence="3 4" key="1">
    <citation type="submission" date="2021-02" db="EMBL/GenBank/DDBJ databases">
        <title>Genome assembly of Pseudopithomyces chartarum.</title>
        <authorList>
            <person name="Jauregui R."/>
            <person name="Singh J."/>
            <person name="Voisey C."/>
        </authorList>
    </citation>
    <scope>NUCLEOTIDE SEQUENCE [LARGE SCALE GENOMIC DNA]</scope>
    <source>
        <strain evidence="3 4">AGR01</strain>
    </source>
</reference>
<dbReference type="EMBL" id="WVTA01000011">
    <property type="protein sequence ID" value="KAK3203087.1"/>
    <property type="molecule type" value="Genomic_DNA"/>
</dbReference>
<feature type="domain" description="Clr5" evidence="2">
    <location>
        <begin position="13"/>
        <end position="65"/>
    </location>
</feature>
<gene>
    <name evidence="3" type="ORF">GRF29_112g198616</name>
</gene>
<evidence type="ECO:0000313" key="3">
    <source>
        <dbReference type="EMBL" id="KAK3203087.1"/>
    </source>
</evidence>
<sequence>MSKIPIRAAEHPEHVWEAQRQLFTRLYKEEKMKLPEVQRLMQKEHGFYATERQYKRRIKKWRLEKNSKANEKHQALISLKVSEARLDLTCTYKLNGKGIAAHKLLRYARSRGVESPNIAPSEKVNTNKTWEESFGISVDKIEVLHPELFSRLIKSFTAHAEVCASMLKEMAESRRRWLSELPRVIEDLEESPDDQQQVQSEALAIEMQDIDYTDTSNTIPRGFQIIQSFEISANTGRAENGCSDSDIRFHSHLSVGDVPSNRFEAVEFAPRSSSHGAPELETNEPSQIKDNIASMDIDSYAFGLADPSLAGVSPSPPFPSILTMELLSPLVLPDEYMHLAWRTYDSSEIPAGSIPDLETFLDSSLWEDSRDMAQLDQNSVPPLEVVEGGTTSLPTAEVQRRLQ</sequence>
<evidence type="ECO:0000259" key="2">
    <source>
        <dbReference type="Pfam" id="PF14420"/>
    </source>
</evidence>
<dbReference type="PANTHER" id="PTHR38788:SF3">
    <property type="entry name" value="CLR5 DOMAIN-CONTAINING PROTEIN"/>
    <property type="match status" value="1"/>
</dbReference>
<dbReference type="InterPro" id="IPR025676">
    <property type="entry name" value="Clr5_dom"/>
</dbReference>
<evidence type="ECO:0000256" key="1">
    <source>
        <dbReference type="SAM" id="MobiDB-lite"/>
    </source>
</evidence>
<comment type="caution">
    <text evidence="3">The sequence shown here is derived from an EMBL/GenBank/DDBJ whole genome shotgun (WGS) entry which is preliminary data.</text>
</comment>
<dbReference type="AlphaFoldDB" id="A0AAN6LRU6"/>